<accession>A0A9P3G923</accession>
<comment type="caution">
    <text evidence="4">The sequence shown here is derived from an EMBL/GenBank/DDBJ whole genome shotgun (WGS) entry which is preliminary data.</text>
</comment>
<dbReference type="Pfam" id="PF20153">
    <property type="entry name" value="DUF6535"/>
    <property type="match status" value="1"/>
</dbReference>
<proteinExistence type="predicted"/>
<name>A0A9P3G923_9APHY</name>
<feature type="transmembrane region" description="Helical" evidence="2">
    <location>
        <begin position="216"/>
        <end position="236"/>
    </location>
</feature>
<reference evidence="4 5" key="1">
    <citation type="submission" date="2021-08" db="EMBL/GenBank/DDBJ databases">
        <title>Draft Genome Sequence of Phanerochaete sordida strain YK-624.</title>
        <authorList>
            <person name="Mori T."/>
            <person name="Dohra H."/>
            <person name="Suzuki T."/>
            <person name="Kawagishi H."/>
            <person name="Hirai H."/>
        </authorList>
    </citation>
    <scope>NUCLEOTIDE SEQUENCE [LARGE SCALE GENOMIC DNA]</scope>
    <source>
        <strain evidence="4 5">YK-624</strain>
    </source>
</reference>
<dbReference type="InterPro" id="IPR045338">
    <property type="entry name" value="DUF6535"/>
</dbReference>
<keyword evidence="2" id="KW-1133">Transmembrane helix</keyword>
<dbReference type="Proteomes" id="UP000703269">
    <property type="component" value="Unassembled WGS sequence"/>
</dbReference>
<feature type="transmembrane region" description="Helical" evidence="2">
    <location>
        <begin position="182"/>
        <end position="204"/>
    </location>
</feature>
<keyword evidence="2" id="KW-0812">Transmembrane</keyword>
<feature type="transmembrane region" description="Helical" evidence="2">
    <location>
        <begin position="126"/>
        <end position="145"/>
    </location>
</feature>
<gene>
    <name evidence="4" type="ORF">PsYK624_066710</name>
</gene>
<dbReference type="AlphaFoldDB" id="A0A9P3G923"/>
<organism evidence="4 5">
    <name type="scientific">Phanerochaete sordida</name>
    <dbReference type="NCBI Taxonomy" id="48140"/>
    <lineage>
        <taxon>Eukaryota</taxon>
        <taxon>Fungi</taxon>
        <taxon>Dikarya</taxon>
        <taxon>Basidiomycota</taxon>
        <taxon>Agaricomycotina</taxon>
        <taxon>Agaricomycetes</taxon>
        <taxon>Polyporales</taxon>
        <taxon>Phanerochaetaceae</taxon>
        <taxon>Phanerochaete</taxon>
    </lineage>
</organism>
<feature type="region of interest" description="Disordered" evidence="1">
    <location>
        <begin position="785"/>
        <end position="812"/>
    </location>
</feature>
<evidence type="ECO:0000259" key="3">
    <source>
        <dbReference type="Pfam" id="PF20153"/>
    </source>
</evidence>
<evidence type="ECO:0000313" key="4">
    <source>
        <dbReference type="EMBL" id="GJE90531.1"/>
    </source>
</evidence>
<evidence type="ECO:0000256" key="1">
    <source>
        <dbReference type="SAM" id="MobiDB-lite"/>
    </source>
</evidence>
<sequence length="812" mass="91444">MEKSSADVQAASSSVRYVEVAPQTGWQTMAKAVRDIDEDKVRDCKEDIDTLLVFAGLYSAVLSAFNIESYTALQPDPTDRIIELLERIAIQTQSYSITSHTANSSILPRPPLPSFIAPRWAVRVNGLWFASLIISLATASLSMLVKQWLREYLAFEYTAPRERLRARQYRKPELERWKVFEIAALLPILLHLSLGLFFIGLCFFTSNIDERMGFTSIPLVSGWAFFVITTTISPLVSPRCPYKIPLLRSILRLARTTLLPPLTRPLIITARGTPRLDLDLEDEEDNVITGDQDDKDILLSMDRIMADDNFLPMMWDMLKQRSDPPQMLAFFVDLVIDRIGAEGECLRPVRLRTIPDLSSLSRRAWDLFTEMLADLISHHHSGPLLVASPDWLHKTTLILLSSSPYPLPRSAMQCLRGLFVDAVQDKWCRAATSLAAWVAPRPGEQSFSIRPLYPRLSTLYTSTHGKKPPNIHVISFLYVQALRPYSLHHHDHNLQVEALLPFLLQEPEIFASQDARAILDDMWRLLHVVVSHTTFSNGCLEAIGVLTLFSEPMGKTTEMLATFQTLLRGSRWHYASLAYLTRVHRRKCDSQNMKPQLLRFGVDAFLGSTDQVQLILNSTCMAKNIAKGARDCYTPIDATRLCQLYLRLYLESSSQPPPYSSSIQLSNHRPDAKTPRAFAAGHWTALWPAVGAALRRYWEKEQWKRGSTIYFLPSYLSFLTPDEVLADDRQIAAECLAVMASSNTSANPGDAQSQSAFPDELFTALGLFILPEDVQRYPRLAKLQEQERLQSSRPAPGQPLEAGATDGVSSVA</sequence>
<evidence type="ECO:0000313" key="5">
    <source>
        <dbReference type="Proteomes" id="UP000703269"/>
    </source>
</evidence>
<protein>
    <recommendedName>
        <fullName evidence="3">DUF6535 domain-containing protein</fullName>
    </recommendedName>
</protein>
<keyword evidence="5" id="KW-1185">Reference proteome</keyword>
<dbReference type="OrthoDB" id="3269725at2759"/>
<evidence type="ECO:0000256" key="2">
    <source>
        <dbReference type="SAM" id="Phobius"/>
    </source>
</evidence>
<feature type="domain" description="DUF6535" evidence="3">
    <location>
        <begin position="26"/>
        <end position="206"/>
    </location>
</feature>
<keyword evidence="2" id="KW-0472">Membrane</keyword>
<dbReference type="EMBL" id="BPQB01000017">
    <property type="protein sequence ID" value="GJE90531.1"/>
    <property type="molecule type" value="Genomic_DNA"/>
</dbReference>